<dbReference type="OrthoDB" id="9977870at2759"/>
<dbReference type="GO" id="GO:0061630">
    <property type="term" value="F:ubiquitin protein ligase activity"/>
    <property type="evidence" value="ECO:0007669"/>
    <property type="project" value="UniProtKB-EC"/>
</dbReference>
<dbReference type="GO" id="GO:0016567">
    <property type="term" value="P:protein ubiquitination"/>
    <property type="evidence" value="ECO:0007669"/>
    <property type="project" value="InterPro"/>
</dbReference>
<organism evidence="11 12">
    <name type="scientific">Pterulicium gracile</name>
    <dbReference type="NCBI Taxonomy" id="1884261"/>
    <lineage>
        <taxon>Eukaryota</taxon>
        <taxon>Fungi</taxon>
        <taxon>Dikarya</taxon>
        <taxon>Basidiomycota</taxon>
        <taxon>Agaricomycotina</taxon>
        <taxon>Agaricomycetes</taxon>
        <taxon>Agaricomycetidae</taxon>
        <taxon>Agaricales</taxon>
        <taxon>Pleurotineae</taxon>
        <taxon>Pterulaceae</taxon>
        <taxon>Pterulicium</taxon>
    </lineage>
</organism>
<keyword evidence="8" id="KW-0862">Zinc</keyword>
<keyword evidence="4" id="KW-0479">Metal-binding</keyword>
<dbReference type="Pfam" id="PF01485">
    <property type="entry name" value="IBR"/>
    <property type="match status" value="2"/>
</dbReference>
<feature type="domain" description="RING-type" evidence="10">
    <location>
        <begin position="228"/>
        <end position="455"/>
    </location>
</feature>
<dbReference type="InterPro" id="IPR031127">
    <property type="entry name" value="E3_UB_ligase_RBR"/>
</dbReference>
<accession>A0A5C3Q7B5</accession>
<dbReference type="InterPro" id="IPR002867">
    <property type="entry name" value="IBR_dom"/>
</dbReference>
<evidence type="ECO:0000313" key="12">
    <source>
        <dbReference type="Proteomes" id="UP000305067"/>
    </source>
</evidence>
<dbReference type="PANTHER" id="PTHR11685">
    <property type="entry name" value="RBR FAMILY RING FINGER AND IBR DOMAIN-CONTAINING"/>
    <property type="match status" value="1"/>
</dbReference>
<feature type="compositionally biased region" description="Polar residues" evidence="9">
    <location>
        <begin position="194"/>
        <end position="204"/>
    </location>
</feature>
<dbReference type="CDD" id="cd22582">
    <property type="entry name" value="BRcat_RBR_unk"/>
    <property type="match status" value="1"/>
</dbReference>
<evidence type="ECO:0000256" key="8">
    <source>
        <dbReference type="ARBA" id="ARBA00022833"/>
    </source>
</evidence>
<evidence type="ECO:0000256" key="1">
    <source>
        <dbReference type="ARBA" id="ARBA00001798"/>
    </source>
</evidence>
<dbReference type="InterPro" id="IPR044066">
    <property type="entry name" value="TRIAD_supradom"/>
</dbReference>
<dbReference type="PROSITE" id="PS51873">
    <property type="entry name" value="TRIAD"/>
    <property type="match status" value="1"/>
</dbReference>
<evidence type="ECO:0000256" key="9">
    <source>
        <dbReference type="SAM" id="MobiDB-lite"/>
    </source>
</evidence>
<dbReference type="SMART" id="SM00647">
    <property type="entry name" value="IBR"/>
    <property type="match status" value="2"/>
</dbReference>
<name>A0A5C3Q7B5_9AGAR</name>
<gene>
    <name evidence="11" type="ORF">BDV98DRAFT_607220</name>
</gene>
<proteinExistence type="predicted"/>
<reference evidence="11 12" key="1">
    <citation type="journal article" date="2019" name="Nat. Ecol. Evol.">
        <title>Megaphylogeny resolves global patterns of mushroom evolution.</title>
        <authorList>
            <person name="Varga T."/>
            <person name="Krizsan K."/>
            <person name="Foldi C."/>
            <person name="Dima B."/>
            <person name="Sanchez-Garcia M."/>
            <person name="Sanchez-Ramirez S."/>
            <person name="Szollosi G.J."/>
            <person name="Szarkandi J.G."/>
            <person name="Papp V."/>
            <person name="Albert L."/>
            <person name="Andreopoulos W."/>
            <person name="Angelini C."/>
            <person name="Antonin V."/>
            <person name="Barry K.W."/>
            <person name="Bougher N.L."/>
            <person name="Buchanan P."/>
            <person name="Buyck B."/>
            <person name="Bense V."/>
            <person name="Catcheside P."/>
            <person name="Chovatia M."/>
            <person name="Cooper J."/>
            <person name="Damon W."/>
            <person name="Desjardin D."/>
            <person name="Finy P."/>
            <person name="Geml J."/>
            <person name="Haridas S."/>
            <person name="Hughes K."/>
            <person name="Justo A."/>
            <person name="Karasinski D."/>
            <person name="Kautmanova I."/>
            <person name="Kiss B."/>
            <person name="Kocsube S."/>
            <person name="Kotiranta H."/>
            <person name="LaButti K.M."/>
            <person name="Lechner B.E."/>
            <person name="Liimatainen K."/>
            <person name="Lipzen A."/>
            <person name="Lukacs Z."/>
            <person name="Mihaltcheva S."/>
            <person name="Morgado L.N."/>
            <person name="Niskanen T."/>
            <person name="Noordeloos M.E."/>
            <person name="Ohm R.A."/>
            <person name="Ortiz-Santana B."/>
            <person name="Ovrebo C."/>
            <person name="Racz N."/>
            <person name="Riley R."/>
            <person name="Savchenko A."/>
            <person name="Shiryaev A."/>
            <person name="Soop K."/>
            <person name="Spirin V."/>
            <person name="Szebenyi C."/>
            <person name="Tomsovsky M."/>
            <person name="Tulloss R.E."/>
            <person name="Uehling J."/>
            <person name="Grigoriev I.V."/>
            <person name="Vagvolgyi C."/>
            <person name="Papp T."/>
            <person name="Martin F.M."/>
            <person name="Miettinen O."/>
            <person name="Hibbett D.S."/>
            <person name="Nagy L.G."/>
        </authorList>
    </citation>
    <scope>NUCLEOTIDE SEQUENCE [LARGE SCALE GENOMIC DNA]</scope>
    <source>
        <strain evidence="11 12">CBS 309.79</strain>
    </source>
</reference>
<comment type="catalytic activity">
    <reaction evidence="1">
        <text>[E2 ubiquitin-conjugating enzyme]-S-ubiquitinyl-L-cysteine + [acceptor protein]-L-lysine = [E2 ubiquitin-conjugating enzyme]-L-cysteine + [acceptor protein]-N(6)-ubiquitinyl-L-lysine.</text>
        <dbReference type="EC" id="2.3.2.31"/>
    </reaction>
</comment>
<dbReference type="Gene3D" id="1.20.120.1750">
    <property type="match status" value="1"/>
</dbReference>
<evidence type="ECO:0000256" key="5">
    <source>
        <dbReference type="ARBA" id="ARBA00022737"/>
    </source>
</evidence>
<keyword evidence="7" id="KW-0833">Ubl conjugation pathway</keyword>
<dbReference type="STRING" id="1884261.A0A5C3Q7B5"/>
<keyword evidence="12" id="KW-1185">Reference proteome</keyword>
<evidence type="ECO:0000256" key="3">
    <source>
        <dbReference type="ARBA" id="ARBA00022679"/>
    </source>
</evidence>
<evidence type="ECO:0000256" key="6">
    <source>
        <dbReference type="ARBA" id="ARBA00022771"/>
    </source>
</evidence>
<evidence type="ECO:0000259" key="10">
    <source>
        <dbReference type="PROSITE" id="PS51873"/>
    </source>
</evidence>
<sequence length="510" mass="56305">MNSPTLFVLNPDSTAIDLATELFIVSLLEHDLEELRSRKIAEAPQNQVMALDKDDDAEMGREVLHIDFSQEPPYDDDLDAALNLFVKDARVSSDSIFAASFQQSAVARLISDQQYAQGVNAREIGCALDYEYARRLGEMEEQGNPASNDSDVEQILGVAMVRDFMTQSSSDIRKGKRKEIDEPGSLLEAGPSGDPSNDPSQDVLPSSPKRAKPPNDTNICGICYDPIQLTHSPLKASEPPNTSAILPFGLSLSCPSAHTYCSHCLTTYIRGRIDPNKDGRGSSDAIVFPIMCPQCTAAEWPGGIGEDIANRILGGRDMDLWYQQKLYDDLPKVFCPNPECSQILQEPEDTSIPHAECPSCHRLMCVPCRTTWHGDLTCEQYQAMPLDERSPEDRATLELARTQKWSRCPDCLAMIDLVQGCYHMRCRCGKEFCHRCGSRWKSGKCSSSPPCALWSEEKLLAGQSQMVPVAPVVNAVPVVPRPSVQVAAEPDAHPQPCRVRVDESDEDVYA</sequence>
<dbReference type="GO" id="GO:0008270">
    <property type="term" value="F:zinc ion binding"/>
    <property type="evidence" value="ECO:0007669"/>
    <property type="project" value="UniProtKB-KW"/>
</dbReference>
<keyword evidence="5" id="KW-0677">Repeat</keyword>
<feature type="region of interest" description="Disordered" evidence="9">
    <location>
        <begin position="168"/>
        <end position="217"/>
    </location>
</feature>
<dbReference type="SUPFAM" id="SSF57850">
    <property type="entry name" value="RING/U-box"/>
    <property type="match status" value="2"/>
</dbReference>
<dbReference type="EC" id="2.3.2.31" evidence="2"/>
<evidence type="ECO:0000256" key="4">
    <source>
        <dbReference type="ARBA" id="ARBA00022723"/>
    </source>
</evidence>
<evidence type="ECO:0000256" key="7">
    <source>
        <dbReference type="ARBA" id="ARBA00022786"/>
    </source>
</evidence>
<feature type="region of interest" description="Disordered" evidence="9">
    <location>
        <begin position="487"/>
        <end position="510"/>
    </location>
</feature>
<protein>
    <recommendedName>
        <fullName evidence="2">RBR-type E3 ubiquitin transferase</fullName>
        <ecNumber evidence="2">2.3.2.31</ecNumber>
    </recommendedName>
</protein>
<dbReference type="AlphaFoldDB" id="A0A5C3Q7B5"/>
<keyword evidence="6" id="KW-0863">Zinc-finger</keyword>
<evidence type="ECO:0000256" key="2">
    <source>
        <dbReference type="ARBA" id="ARBA00012251"/>
    </source>
</evidence>
<dbReference type="Proteomes" id="UP000305067">
    <property type="component" value="Unassembled WGS sequence"/>
</dbReference>
<evidence type="ECO:0000313" key="11">
    <source>
        <dbReference type="EMBL" id="TFK97955.1"/>
    </source>
</evidence>
<dbReference type="CDD" id="cd22584">
    <property type="entry name" value="Rcat_RBR_unk"/>
    <property type="match status" value="1"/>
</dbReference>
<keyword evidence="3" id="KW-0808">Transferase</keyword>
<dbReference type="EMBL" id="ML178843">
    <property type="protein sequence ID" value="TFK97955.1"/>
    <property type="molecule type" value="Genomic_DNA"/>
</dbReference>